<dbReference type="InterPro" id="IPR008040">
    <property type="entry name" value="Hydant_A_N"/>
</dbReference>
<name>R7RZQ1_STEHR</name>
<feature type="domain" description="Hydantoinase A/oxoprolinase" evidence="2">
    <location>
        <begin position="280"/>
        <end position="574"/>
    </location>
</feature>
<evidence type="ECO:0000256" key="1">
    <source>
        <dbReference type="ARBA" id="ARBA00010403"/>
    </source>
</evidence>
<evidence type="ECO:0000259" key="3">
    <source>
        <dbReference type="Pfam" id="PF02538"/>
    </source>
</evidence>
<keyword evidence="6" id="KW-1185">Reference proteome</keyword>
<gene>
    <name evidence="5" type="ORF">STEHIDRAFT_142820</name>
</gene>
<dbReference type="GO" id="GO:0005829">
    <property type="term" value="C:cytosol"/>
    <property type="evidence" value="ECO:0007669"/>
    <property type="project" value="TreeGrafter"/>
</dbReference>
<dbReference type="GO" id="GO:0017168">
    <property type="term" value="F:5-oxoprolinase (ATP-hydrolyzing) activity"/>
    <property type="evidence" value="ECO:0007669"/>
    <property type="project" value="TreeGrafter"/>
</dbReference>
<organism evidence="5 6">
    <name type="scientific">Stereum hirsutum (strain FP-91666)</name>
    <name type="common">White-rot fungus</name>
    <dbReference type="NCBI Taxonomy" id="721885"/>
    <lineage>
        <taxon>Eukaryota</taxon>
        <taxon>Fungi</taxon>
        <taxon>Dikarya</taxon>
        <taxon>Basidiomycota</taxon>
        <taxon>Agaricomycotina</taxon>
        <taxon>Agaricomycetes</taxon>
        <taxon>Russulales</taxon>
        <taxon>Stereaceae</taxon>
        <taxon>Stereum</taxon>
    </lineage>
</organism>
<dbReference type="InterPro" id="IPR045079">
    <property type="entry name" value="Oxoprolinase-like"/>
</dbReference>
<dbReference type="KEGG" id="shs:STEHIDRAFT_142820"/>
<dbReference type="PANTHER" id="PTHR11365:SF26">
    <property type="entry name" value="5-OXOPROLINASE"/>
    <property type="match status" value="1"/>
</dbReference>
<dbReference type="PANTHER" id="PTHR11365">
    <property type="entry name" value="5-OXOPROLINASE RELATED"/>
    <property type="match status" value="1"/>
</dbReference>
<evidence type="ECO:0000259" key="4">
    <source>
        <dbReference type="Pfam" id="PF05378"/>
    </source>
</evidence>
<feature type="domain" description="Hydantoinase/oxoprolinase N-terminal" evidence="4">
    <location>
        <begin position="13"/>
        <end position="260"/>
    </location>
</feature>
<dbReference type="Pfam" id="PF02538">
    <property type="entry name" value="Hydantoinase_B"/>
    <property type="match status" value="1"/>
</dbReference>
<dbReference type="OMA" id="CANSLGW"/>
<comment type="similarity">
    <text evidence="1">Belongs to the oxoprolinase family.</text>
</comment>
<dbReference type="GO" id="GO:0006749">
    <property type="term" value="P:glutathione metabolic process"/>
    <property type="evidence" value="ECO:0007669"/>
    <property type="project" value="TreeGrafter"/>
</dbReference>
<evidence type="ECO:0000313" key="5">
    <source>
        <dbReference type="EMBL" id="EIM80385.1"/>
    </source>
</evidence>
<dbReference type="OrthoDB" id="3643at2759"/>
<dbReference type="EMBL" id="JH687398">
    <property type="protein sequence ID" value="EIM80385.1"/>
    <property type="molecule type" value="Genomic_DNA"/>
</dbReference>
<dbReference type="Pfam" id="PF05378">
    <property type="entry name" value="Hydant_A_N"/>
    <property type="match status" value="1"/>
</dbReference>
<dbReference type="eggNOG" id="KOG1939">
    <property type="taxonomic scope" value="Eukaryota"/>
</dbReference>
<dbReference type="RefSeq" id="XP_007310517.1">
    <property type="nucleotide sequence ID" value="XM_007310455.1"/>
</dbReference>
<protein>
    <submittedName>
        <fullName evidence="5">5-oxoprolinase</fullName>
    </submittedName>
</protein>
<reference evidence="6" key="1">
    <citation type="journal article" date="2012" name="Science">
        <title>The Paleozoic origin of enzymatic lignin decomposition reconstructed from 31 fungal genomes.</title>
        <authorList>
            <person name="Floudas D."/>
            <person name="Binder M."/>
            <person name="Riley R."/>
            <person name="Barry K."/>
            <person name="Blanchette R.A."/>
            <person name="Henrissat B."/>
            <person name="Martinez A.T."/>
            <person name="Otillar R."/>
            <person name="Spatafora J.W."/>
            <person name="Yadav J.S."/>
            <person name="Aerts A."/>
            <person name="Benoit I."/>
            <person name="Boyd A."/>
            <person name="Carlson A."/>
            <person name="Copeland A."/>
            <person name="Coutinho P.M."/>
            <person name="de Vries R.P."/>
            <person name="Ferreira P."/>
            <person name="Findley K."/>
            <person name="Foster B."/>
            <person name="Gaskell J."/>
            <person name="Glotzer D."/>
            <person name="Gorecki P."/>
            <person name="Heitman J."/>
            <person name="Hesse C."/>
            <person name="Hori C."/>
            <person name="Igarashi K."/>
            <person name="Jurgens J.A."/>
            <person name="Kallen N."/>
            <person name="Kersten P."/>
            <person name="Kohler A."/>
            <person name="Kuees U."/>
            <person name="Kumar T.K.A."/>
            <person name="Kuo A."/>
            <person name="LaButti K."/>
            <person name="Larrondo L.F."/>
            <person name="Lindquist E."/>
            <person name="Ling A."/>
            <person name="Lombard V."/>
            <person name="Lucas S."/>
            <person name="Lundell T."/>
            <person name="Martin R."/>
            <person name="McLaughlin D.J."/>
            <person name="Morgenstern I."/>
            <person name="Morin E."/>
            <person name="Murat C."/>
            <person name="Nagy L.G."/>
            <person name="Nolan M."/>
            <person name="Ohm R.A."/>
            <person name="Patyshakuliyeva A."/>
            <person name="Rokas A."/>
            <person name="Ruiz-Duenas F.J."/>
            <person name="Sabat G."/>
            <person name="Salamov A."/>
            <person name="Samejima M."/>
            <person name="Schmutz J."/>
            <person name="Slot J.C."/>
            <person name="St John F."/>
            <person name="Stenlid J."/>
            <person name="Sun H."/>
            <person name="Sun S."/>
            <person name="Syed K."/>
            <person name="Tsang A."/>
            <person name="Wiebenga A."/>
            <person name="Young D."/>
            <person name="Pisabarro A."/>
            <person name="Eastwood D.C."/>
            <person name="Martin F."/>
            <person name="Cullen D."/>
            <person name="Grigoriev I.V."/>
            <person name="Hibbett D.S."/>
        </authorList>
    </citation>
    <scope>NUCLEOTIDE SEQUENCE [LARGE SCALE GENOMIC DNA]</scope>
    <source>
        <strain evidence="6">FP-91666</strain>
    </source>
</reference>
<accession>R7RZQ1</accession>
<dbReference type="Pfam" id="PF01968">
    <property type="entry name" value="Hydantoinase_A"/>
    <property type="match status" value="1"/>
</dbReference>
<proteinExistence type="inferred from homology"/>
<dbReference type="Proteomes" id="UP000053927">
    <property type="component" value="Unassembled WGS sequence"/>
</dbReference>
<dbReference type="InterPro" id="IPR003692">
    <property type="entry name" value="Hydantoinase_B"/>
</dbReference>
<sequence>MAQSSNSKLPGIRIAIDRGGTFCDVWAFIPQHLYHDPSTSILGNAVVIPSSFDLDGVQITFKLLSEDPQAYDDAPSEGIRRVLQIAHGKEIEKNGKLDTGIIDSVRMGTTVATNALLERKGEKIGLVVTKGFADLLEIGDQTRPDLFDLSISTKPSLLYSRDNVIEASERVTPEGWTLDPQGQTVEGLLAAAKETEEDGEVFMGVSGEVVRVLETLDEKKIEQDLQAMYERGIRSLAVCLLHSWTYPEHEQIISAIATRIGFTHVSLSSSLSPAIKAVPRGNSAALDAYLSPILRRYVDSFNSHFETGRAGDRTDFMKSDGGLVSADKFSGLRAVLSGPAGGVVGCALTAYSKKRARPVIGFDMGGTSTDVSRYAGTFDLVFETVTAGIKVACPQLGIETVAAGGGSRLFYKNGQFVVGPESVGAHPGPACYRKGGELAITDANAVLGRLIPSQFPAIFGPNADEPLDVSASVHKFEELTATINAERPDEPYTLEQVAAGFIRVANEGMSRPMRSVTEHRGFSTSSHDLCCFGGAGGQHACAIASGLNISTVIIPRFSSILSAFGIACADISAEAATPFSATLDDSASVHFQIQERVDKLKADVVKQLDEQGVKRDDVEFEVTVGAGYDGSDTVLQIPFKETLREDFIAAHLRETSFSMPRKVLVSGVRVQGVGKSLNVTPPDFSEELAAAEAAASKASSGGEPLTVPKATSTISTYFDFADGVGRRVDTPAYTLGDVETGSWIKGPAVISDTTQTIVVEPNAEAVVLSQHVVLKIRDEKVATKSDKDGEEVLVADPITLAVFGNRFMSIAEQMGHTLQRTSISVSIKERLDFSCSIHSTDGALVANAPHIPVHLGSMQYAVQAQHQHWLGKLKPGDVLLTNHPQWGGTHLPDLTVVTPVFDPADQTKVLFYVASRGHHTDIGGTSVTSMNPISKELWQEGLSVTTFKLVSEGHFDEDGVCELFRKAGDYPGSSMTRRIDHNLTDLHAAIAANVRGIGLVEALFKEFGTRKVLFYMKEIQSLAARTVKAFFKDVYRKFEGRALRARDFFDDGTEIVIEIRIDPEEGTAVFDWTGTGPQSYNCFNSPISLSYAAIIYCLRSMINSDIPMPLNQGVLDPVTNIVPEGTILNPSGVVAISGSTISSQRLVDVILRAFHAAAASQGDANSLGFGTGGKDAYGNVTPGFAYGEAIGGGSGAGPGWHGSHAVSVHSTNTRLTDVEVVEARCPLLITQFSINRGSGGRGKWNGGDGCIRVFRARQPVNCSIVSQRRVFAPFGLEGGGDGAKGTNIWCRTDPVDGSYTEISLGNNAMFALGRGDSIRVQTPAGGAWGSQNA</sequence>
<evidence type="ECO:0000313" key="6">
    <source>
        <dbReference type="Proteomes" id="UP000053927"/>
    </source>
</evidence>
<dbReference type="GeneID" id="18799138"/>
<dbReference type="InterPro" id="IPR002821">
    <property type="entry name" value="Hydantoinase_A"/>
</dbReference>
<evidence type="ECO:0000259" key="2">
    <source>
        <dbReference type="Pfam" id="PF01968"/>
    </source>
</evidence>
<feature type="domain" description="Hydantoinase B/oxoprolinase" evidence="3">
    <location>
        <begin position="796"/>
        <end position="1330"/>
    </location>
</feature>